<sequence>MDENLAGRNRVLWLSTTGFTLMFAVWLMFGILGKPIQQEFGLSEVQLSWVVAAAALNGSLWRLPTGMVADRIGGRKVMTFLLLATAVPAFLVSRVESYGALLVLAFLVGFAGNGFSAGIAWNSAWQPREHQGFALGLFGAGNVGASITKFIGPPLVAGTAGATYFGFIDGGWRLVPVVYAVLLVVMAALLWFGTPSQDRSPGTGQPLRHQVRPLRSMRVWRFSLYYVAVFGAYVALAAWLPTYYMDNFDVSLQTAALLTATYIFPASLLRPYGGHLADRFGARRVMYWTFGAMLLVTGTLMMPNGHIVIVQPDGSQSEHLAYSIGLVPFAVLVFALGCAMGVGKAAVFKHIPEYFPDNVGAVGGLVGLLGGLGGFFLPPLFAYTKLWSGFPSSTFFVLFVLTLVCALWMHWTVVHMLHTQSPDLAGRLETPADDRQTGPGGAPARLPEEART</sequence>
<dbReference type="PANTHER" id="PTHR23515">
    <property type="entry name" value="HIGH-AFFINITY NITRATE TRANSPORTER 2.3"/>
    <property type="match status" value="1"/>
</dbReference>
<dbReference type="PROSITE" id="PS50850">
    <property type="entry name" value="MFS"/>
    <property type="match status" value="1"/>
</dbReference>
<feature type="transmembrane region" description="Helical" evidence="8">
    <location>
        <begin position="45"/>
        <end position="63"/>
    </location>
</feature>
<dbReference type="Pfam" id="PF07690">
    <property type="entry name" value="MFS_1"/>
    <property type="match status" value="1"/>
</dbReference>
<comment type="caution">
    <text evidence="10">The sequence shown here is derived from an EMBL/GenBank/DDBJ whole genome shotgun (WGS) entry which is preliminary data.</text>
</comment>
<accession>A0ABT8TT01</accession>
<evidence type="ECO:0000256" key="1">
    <source>
        <dbReference type="ARBA" id="ARBA00004651"/>
    </source>
</evidence>
<feature type="transmembrane region" description="Helical" evidence="8">
    <location>
        <begin position="222"/>
        <end position="240"/>
    </location>
</feature>
<feature type="transmembrane region" description="Helical" evidence="8">
    <location>
        <begin position="75"/>
        <end position="92"/>
    </location>
</feature>
<feature type="transmembrane region" description="Helical" evidence="8">
    <location>
        <begin position="252"/>
        <end position="273"/>
    </location>
</feature>
<keyword evidence="3 8" id="KW-0812">Transmembrane</keyword>
<feature type="transmembrane region" description="Helical" evidence="8">
    <location>
        <begin position="12"/>
        <end position="33"/>
    </location>
</feature>
<feature type="region of interest" description="Disordered" evidence="7">
    <location>
        <begin position="427"/>
        <end position="452"/>
    </location>
</feature>
<dbReference type="Gene3D" id="1.20.1250.20">
    <property type="entry name" value="MFS general substrate transporter like domains"/>
    <property type="match status" value="2"/>
</dbReference>
<evidence type="ECO:0000256" key="7">
    <source>
        <dbReference type="SAM" id="MobiDB-lite"/>
    </source>
</evidence>
<evidence type="ECO:0000313" key="10">
    <source>
        <dbReference type="EMBL" id="MDO3396494.1"/>
    </source>
</evidence>
<keyword evidence="11" id="KW-1185">Reference proteome</keyword>
<feature type="transmembrane region" description="Helical" evidence="8">
    <location>
        <begin position="359"/>
        <end position="383"/>
    </location>
</feature>
<keyword evidence="6 8" id="KW-0472">Membrane</keyword>
<feature type="transmembrane region" description="Helical" evidence="8">
    <location>
        <begin position="172"/>
        <end position="192"/>
    </location>
</feature>
<feature type="transmembrane region" description="Helical" evidence="8">
    <location>
        <begin position="395"/>
        <end position="417"/>
    </location>
</feature>
<dbReference type="InterPro" id="IPR020846">
    <property type="entry name" value="MFS_dom"/>
</dbReference>
<dbReference type="RefSeq" id="WP_302708543.1">
    <property type="nucleotide sequence ID" value="NZ_JAULSC010000011.1"/>
</dbReference>
<feature type="transmembrane region" description="Helical" evidence="8">
    <location>
        <begin position="285"/>
        <end position="302"/>
    </location>
</feature>
<evidence type="ECO:0000256" key="3">
    <source>
        <dbReference type="ARBA" id="ARBA00022692"/>
    </source>
</evidence>
<evidence type="ECO:0000256" key="2">
    <source>
        <dbReference type="ARBA" id="ARBA00008432"/>
    </source>
</evidence>
<evidence type="ECO:0000313" key="11">
    <source>
        <dbReference type="Proteomes" id="UP001168363"/>
    </source>
</evidence>
<protein>
    <submittedName>
        <fullName evidence="10">Nitrate/nitrite transporter</fullName>
    </submittedName>
</protein>
<evidence type="ECO:0000256" key="8">
    <source>
        <dbReference type="SAM" id="Phobius"/>
    </source>
</evidence>
<dbReference type="InterPro" id="IPR011701">
    <property type="entry name" value="MFS"/>
</dbReference>
<organism evidence="10 11">
    <name type="scientific">Nocardioides cremeus</name>
    <dbReference type="NCBI Taxonomy" id="3058044"/>
    <lineage>
        <taxon>Bacteria</taxon>
        <taxon>Bacillati</taxon>
        <taxon>Actinomycetota</taxon>
        <taxon>Actinomycetes</taxon>
        <taxon>Propionibacteriales</taxon>
        <taxon>Nocardioidaceae</taxon>
        <taxon>Nocardioides</taxon>
    </lineage>
</organism>
<reference evidence="10" key="1">
    <citation type="submission" date="2023-06" db="EMBL/GenBank/DDBJ databases">
        <title>Genome sequence of Nocardioides sp. SOB44.</title>
        <authorList>
            <person name="Zhang G."/>
        </authorList>
    </citation>
    <scope>NUCLEOTIDE SEQUENCE</scope>
    <source>
        <strain evidence="10">SOB44</strain>
    </source>
</reference>
<feature type="transmembrane region" description="Helical" evidence="8">
    <location>
        <begin position="98"/>
        <end position="121"/>
    </location>
</feature>
<evidence type="ECO:0000256" key="6">
    <source>
        <dbReference type="ARBA" id="ARBA00023136"/>
    </source>
</evidence>
<comment type="similarity">
    <text evidence="2">Belongs to the major facilitator superfamily. Nitrate/nitrite porter (TC 2.A.1.8) family.</text>
</comment>
<dbReference type="InterPro" id="IPR044772">
    <property type="entry name" value="NO3_transporter"/>
</dbReference>
<keyword evidence="5" id="KW-0534">Nitrate assimilation</keyword>
<evidence type="ECO:0000256" key="4">
    <source>
        <dbReference type="ARBA" id="ARBA00022989"/>
    </source>
</evidence>
<dbReference type="SUPFAM" id="SSF103473">
    <property type="entry name" value="MFS general substrate transporter"/>
    <property type="match status" value="1"/>
</dbReference>
<feature type="domain" description="Major facilitator superfamily (MFS) profile" evidence="9">
    <location>
        <begin position="10"/>
        <end position="417"/>
    </location>
</feature>
<keyword evidence="4 8" id="KW-1133">Transmembrane helix</keyword>
<feature type="transmembrane region" description="Helical" evidence="8">
    <location>
        <begin position="322"/>
        <end position="347"/>
    </location>
</feature>
<feature type="transmembrane region" description="Helical" evidence="8">
    <location>
        <begin position="133"/>
        <end position="152"/>
    </location>
</feature>
<proteinExistence type="inferred from homology"/>
<gene>
    <name evidence="10" type="ORF">QWJ41_12245</name>
</gene>
<comment type="subcellular location">
    <subcellularLocation>
        <location evidence="1">Cell membrane</location>
        <topology evidence="1">Multi-pass membrane protein</topology>
    </subcellularLocation>
</comment>
<dbReference type="Proteomes" id="UP001168363">
    <property type="component" value="Unassembled WGS sequence"/>
</dbReference>
<name>A0ABT8TT01_9ACTN</name>
<evidence type="ECO:0000256" key="5">
    <source>
        <dbReference type="ARBA" id="ARBA00023063"/>
    </source>
</evidence>
<evidence type="ECO:0000259" key="9">
    <source>
        <dbReference type="PROSITE" id="PS50850"/>
    </source>
</evidence>
<dbReference type="EMBL" id="JAULSC010000011">
    <property type="protein sequence ID" value="MDO3396494.1"/>
    <property type="molecule type" value="Genomic_DNA"/>
</dbReference>
<dbReference type="InterPro" id="IPR036259">
    <property type="entry name" value="MFS_trans_sf"/>
</dbReference>